<reference evidence="3 4" key="1">
    <citation type="submission" date="2011-08" db="EMBL/GenBank/DDBJ databases">
        <authorList>
            <person name="Weinstock G."/>
            <person name="Sodergren E."/>
            <person name="Clifton S."/>
            <person name="Fulton L."/>
            <person name="Fulton B."/>
            <person name="Courtney L."/>
            <person name="Fronick C."/>
            <person name="Harrison M."/>
            <person name="Strong C."/>
            <person name="Farmer C."/>
            <person name="Delahaunty K."/>
            <person name="Markovic C."/>
            <person name="Hall O."/>
            <person name="Minx P."/>
            <person name="Tomlinson C."/>
            <person name="Mitreva M."/>
            <person name="Hou S."/>
            <person name="Chen J."/>
            <person name="Wollam A."/>
            <person name="Pepin K.H."/>
            <person name="Johnson M."/>
            <person name="Bhonagiri V."/>
            <person name="Zhang X."/>
            <person name="Suruliraj S."/>
            <person name="Warren W."/>
            <person name="Chinwalla A."/>
            <person name="Mardis E.R."/>
            <person name="Wilson R.K."/>
        </authorList>
    </citation>
    <scope>NUCLEOTIDE SEQUENCE [LARGE SCALE GENOMIC DNA]</scope>
    <source>
        <strain evidence="3 4">DP7</strain>
    </source>
</reference>
<name>G9XUA4_DESHA</name>
<evidence type="ECO:0000313" key="3">
    <source>
        <dbReference type="EMBL" id="EHL04781.1"/>
    </source>
</evidence>
<protein>
    <submittedName>
        <fullName evidence="3">Creatinase</fullName>
    </submittedName>
</protein>
<dbReference type="InterPro" id="IPR000994">
    <property type="entry name" value="Pept_M24"/>
</dbReference>
<evidence type="ECO:0000313" key="4">
    <source>
        <dbReference type="Proteomes" id="UP000004416"/>
    </source>
</evidence>
<dbReference type="PANTHER" id="PTHR46112">
    <property type="entry name" value="AMINOPEPTIDASE"/>
    <property type="match status" value="1"/>
</dbReference>
<sequence>MFSKSEYERRLKGFQAILAQQEIEGALLVQRADTLYFTGTAQNLHLYIPRTGKPLLLVYRNMERVLAESPWEAFPLTGMSKLPELIMEHGHPLPKVMGLEYDVLPVANYLRYEKLFSQTKLMDISYPLRLFRAVKSAEEIARLEENGRVYAQLLEYASTVLRPGMTEIELEGLLEAKARTLGHETMLRTRAFGFEFHFGGVVAGPQGAISGYFDGPVTGLGASYAHPLGPSHSPIQAGDMVMMDLVIAQEGYQADATRMLVIGEPSQKMAEAYQLSCEIQERARLALIPGRKTGDVYAELVDWVERETPYAENFMGYGQNRVRFIGHGVGLELDELPTISKGAQEILAPGMTIAVEPKFIFPGEGAVGVEDTLVIEGEKGARFLTHAPKSILRV</sequence>
<dbReference type="InterPro" id="IPR000587">
    <property type="entry name" value="Creatinase_N"/>
</dbReference>
<dbReference type="AlphaFoldDB" id="G9XUA4"/>
<dbReference type="SUPFAM" id="SSF53092">
    <property type="entry name" value="Creatinase/prolidase N-terminal domain"/>
    <property type="match status" value="1"/>
</dbReference>
<dbReference type="CDD" id="cd01066">
    <property type="entry name" value="APP_MetAP"/>
    <property type="match status" value="1"/>
</dbReference>
<dbReference type="InterPro" id="IPR029149">
    <property type="entry name" value="Creatin/AminoP/Spt16_N"/>
</dbReference>
<dbReference type="Gene3D" id="3.40.350.10">
    <property type="entry name" value="Creatinase/prolidase N-terminal domain"/>
    <property type="match status" value="1"/>
</dbReference>
<dbReference type="InterPro" id="IPR050659">
    <property type="entry name" value="Peptidase_M24B"/>
</dbReference>
<feature type="domain" description="Creatinase N-terminal" evidence="2">
    <location>
        <begin position="10"/>
        <end position="134"/>
    </location>
</feature>
<dbReference type="PANTHER" id="PTHR46112:SF2">
    <property type="entry name" value="XAA-PRO AMINOPEPTIDASE P-RELATED"/>
    <property type="match status" value="1"/>
</dbReference>
<dbReference type="EMBL" id="AFZX01000118">
    <property type="protein sequence ID" value="EHL04781.1"/>
    <property type="molecule type" value="Genomic_DNA"/>
</dbReference>
<dbReference type="PATRIC" id="fig|537010.4.peg.4255"/>
<feature type="domain" description="Peptidase M24" evidence="1">
    <location>
        <begin position="143"/>
        <end position="375"/>
    </location>
</feature>
<accession>G9XUA4</accession>
<organism evidence="3 4">
    <name type="scientific">Desulfitobacterium hafniense DP7</name>
    <dbReference type="NCBI Taxonomy" id="537010"/>
    <lineage>
        <taxon>Bacteria</taxon>
        <taxon>Bacillati</taxon>
        <taxon>Bacillota</taxon>
        <taxon>Clostridia</taxon>
        <taxon>Eubacteriales</taxon>
        <taxon>Desulfitobacteriaceae</taxon>
        <taxon>Desulfitobacterium</taxon>
    </lineage>
</organism>
<dbReference type="Gene3D" id="3.90.230.10">
    <property type="entry name" value="Creatinase/methionine aminopeptidase superfamily"/>
    <property type="match status" value="1"/>
</dbReference>
<dbReference type="HOGENOM" id="CLU_017266_10_0_9"/>
<comment type="caution">
    <text evidence="3">The sequence shown here is derived from an EMBL/GenBank/DDBJ whole genome shotgun (WGS) entry which is preliminary data.</text>
</comment>
<proteinExistence type="predicted"/>
<evidence type="ECO:0000259" key="2">
    <source>
        <dbReference type="Pfam" id="PF01321"/>
    </source>
</evidence>
<dbReference type="RefSeq" id="WP_005816059.1">
    <property type="nucleotide sequence ID" value="NZ_JH414487.1"/>
</dbReference>
<gene>
    <name evidence="3" type="ORF">HMPREF0322_04562</name>
</gene>
<dbReference type="Proteomes" id="UP000004416">
    <property type="component" value="Unassembled WGS sequence"/>
</dbReference>
<evidence type="ECO:0000259" key="1">
    <source>
        <dbReference type="Pfam" id="PF00557"/>
    </source>
</evidence>
<dbReference type="Pfam" id="PF01321">
    <property type="entry name" value="Creatinase_N"/>
    <property type="match status" value="1"/>
</dbReference>
<dbReference type="SUPFAM" id="SSF55920">
    <property type="entry name" value="Creatinase/aminopeptidase"/>
    <property type="match status" value="1"/>
</dbReference>
<dbReference type="Pfam" id="PF00557">
    <property type="entry name" value="Peptidase_M24"/>
    <property type="match status" value="1"/>
</dbReference>
<dbReference type="InterPro" id="IPR036005">
    <property type="entry name" value="Creatinase/aminopeptidase-like"/>
</dbReference>